<dbReference type="STRING" id="1280514.AXFE_08990"/>
<evidence type="ECO:0000313" key="8">
    <source>
        <dbReference type="Proteomes" id="UP000032360"/>
    </source>
</evidence>
<feature type="domain" description="Major facilitator superfamily (MFS) profile" evidence="6">
    <location>
        <begin position="9"/>
        <end position="448"/>
    </location>
</feature>
<feature type="transmembrane region" description="Helical" evidence="5">
    <location>
        <begin position="203"/>
        <end position="220"/>
    </location>
</feature>
<feature type="transmembrane region" description="Helical" evidence="5">
    <location>
        <begin position="99"/>
        <end position="122"/>
    </location>
</feature>
<reference evidence="7 8" key="1">
    <citation type="submission" date="2015-01" db="EMBL/GenBank/DDBJ databases">
        <title>Draft genome of the acidophilic iron oxidizer Acidithrix ferrooxidans strain Py-F3.</title>
        <authorList>
            <person name="Poehlein A."/>
            <person name="Eisen S."/>
            <person name="Schloemann M."/>
            <person name="Johnson B.D."/>
            <person name="Daniel R."/>
            <person name="Muehling M."/>
        </authorList>
    </citation>
    <scope>NUCLEOTIDE SEQUENCE [LARGE SCALE GENOMIC DNA]</scope>
    <source>
        <strain evidence="7 8">Py-F3</strain>
    </source>
</reference>
<accession>A0A0D8HK43</accession>
<evidence type="ECO:0000259" key="6">
    <source>
        <dbReference type="PROSITE" id="PS50850"/>
    </source>
</evidence>
<dbReference type="InterPro" id="IPR011701">
    <property type="entry name" value="MFS"/>
</dbReference>
<feature type="transmembrane region" description="Helical" evidence="5">
    <location>
        <begin position="422"/>
        <end position="443"/>
    </location>
</feature>
<feature type="transmembrane region" description="Helical" evidence="5">
    <location>
        <begin position="390"/>
        <end position="416"/>
    </location>
</feature>
<feature type="transmembrane region" description="Helical" evidence="5">
    <location>
        <begin position="289"/>
        <end position="312"/>
    </location>
</feature>
<feature type="transmembrane region" description="Helical" evidence="5">
    <location>
        <begin position="46"/>
        <end position="63"/>
    </location>
</feature>
<keyword evidence="3 5" id="KW-1133">Transmembrane helix</keyword>
<evidence type="ECO:0000313" key="7">
    <source>
        <dbReference type="EMBL" id="KJF18249.1"/>
    </source>
</evidence>
<dbReference type="AlphaFoldDB" id="A0A0D8HK43"/>
<dbReference type="EMBL" id="JXYS01000022">
    <property type="protein sequence ID" value="KJF18249.1"/>
    <property type="molecule type" value="Genomic_DNA"/>
</dbReference>
<feature type="transmembrane region" description="Helical" evidence="5">
    <location>
        <begin position="134"/>
        <end position="156"/>
    </location>
</feature>
<dbReference type="SUPFAM" id="SSF103473">
    <property type="entry name" value="MFS general substrate transporter"/>
    <property type="match status" value="1"/>
</dbReference>
<dbReference type="Pfam" id="PF07690">
    <property type="entry name" value="MFS_1"/>
    <property type="match status" value="1"/>
</dbReference>
<organism evidence="7 8">
    <name type="scientific">Acidithrix ferrooxidans</name>
    <dbReference type="NCBI Taxonomy" id="1280514"/>
    <lineage>
        <taxon>Bacteria</taxon>
        <taxon>Bacillati</taxon>
        <taxon>Actinomycetota</taxon>
        <taxon>Acidimicrobiia</taxon>
        <taxon>Acidimicrobiales</taxon>
        <taxon>Acidimicrobiaceae</taxon>
        <taxon>Acidithrix</taxon>
    </lineage>
</organism>
<keyword evidence="8" id="KW-1185">Reference proteome</keyword>
<dbReference type="OrthoDB" id="9778875at2"/>
<feature type="transmembrane region" description="Helical" evidence="5">
    <location>
        <begin position="75"/>
        <end position="93"/>
    </location>
</feature>
<feature type="transmembrane region" description="Helical" evidence="5">
    <location>
        <begin position="226"/>
        <end position="242"/>
    </location>
</feature>
<gene>
    <name evidence="7" type="primary">bmr31</name>
    <name evidence="7" type="ORF">AXFE_08990</name>
</gene>
<feature type="transmembrane region" description="Helical" evidence="5">
    <location>
        <begin position="351"/>
        <end position="378"/>
    </location>
</feature>
<dbReference type="PROSITE" id="PS50850">
    <property type="entry name" value="MFS"/>
    <property type="match status" value="1"/>
</dbReference>
<comment type="subcellular location">
    <subcellularLocation>
        <location evidence="1">Cell membrane</location>
        <topology evidence="1">Multi-pass membrane protein</topology>
    </subcellularLocation>
</comment>
<comment type="caution">
    <text evidence="7">The sequence shown here is derived from an EMBL/GenBank/DDBJ whole genome shotgun (WGS) entry which is preliminary data.</text>
</comment>
<evidence type="ECO:0000256" key="5">
    <source>
        <dbReference type="SAM" id="Phobius"/>
    </source>
</evidence>
<dbReference type="Gene3D" id="1.20.1250.20">
    <property type="entry name" value="MFS general substrate transporter like domains"/>
    <property type="match status" value="1"/>
</dbReference>
<dbReference type="Gene3D" id="1.20.1720.10">
    <property type="entry name" value="Multidrug resistance protein D"/>
    <property type="match status" value="1"/>
</dbReference>
<dbReference type="GO" id="GO:0005886">
    <property type="term" value="C:plasma membrane"/>
    <property type="evidence" value="ECO:0007669"/>
    <property type="project" value="UniProtKB-SubCell"/>
</dbReference>
<evidence type="ECO:0000256" key="1">
    <source>
        <dbReference type="ARBA" id="ARBA00004651"/>
    </source>
</evidence>
<dbReference type="PANTHER" id="PTHR23501">
    <property type="entry name" value="MAJOR FACILITATOR SUPERFAMILY"/>
    <property type="match status" value="1"/>
</dbReference>
<dbReference type="InterPro" id="IPR020846">
    <property type="entry name" value="MFS_dom"/>
</dbReference>
<keyword evidence="4 5" id="KW-0472">Membrane</keyword>
<feature type="transmembrane region" description="Helical" evidence="5">
    <location>
        <begin position="262"/>
        <end position="283"/>
    </location>
</feature>
<evidence type="ECO:0000256" key="3">
    <source>
        <dbReference type="ARBA" id="ARBA00022989"/>
    </source>
</evidence>
<dbReference type="Proteomes" id="UP000032360">
    <property type="component" value="Unassembled WGS sequence"/>
</dbReference>
<keyword evidence="2 5" id="KW-0812">Transmembrane</keyword>
<name>A0A0D8HK43_9ACTN</name>
<feature type="transmembrane region" description="Helical" evidence="5">
    <location>
        <begin position="324"/>
        <end position="345"/>
    </location>
</feature>
<feature type="transmembrane region" description="Helical" evidence="5">
    <location>
        <begin position="162"/>
        <end position="183"/>
    </location>
</feature>
<dbReference type="GO" id="GO:0022857">
    <property type="term" value="F:transmembrane transporter activity"/>
    <property type="evidence" value="ECO:0007669"/>
    <property type="project" value="InterPro"/>
</dbReference>
<dbReference type="RefSeq" id="WP_052604657.1">
    <property type="nucleotide sequence ID" value="NZ_JXYS01000022.1"/>
</dbReference>
<evidence type="ECO:0000256" key="4">
    <source>
        <dbReference type="ARBA" id="ARBA00023136"/>
    </source>
</evidence>
<dbReference type="InterPro" id="IPR036259">
    <property type="entry name" value="MFS_trans_sf"/>
</dbReference>
<dbReference type="PANTHER" id="PTHR23501:SF154">
    <property type="entry name" value="MULTIDRUG-EFFLUX TRANSPORTER RV1634-RELATED"/>
    <property type="match status" value="1"/>
</dbReference>
<evidence type="ECO:0000256" key="2">
    <source>
        <dbReference type="ARBA" id="ARBA00022692"/>
    </source>
</evidence>
<protein>
    <submittedName>
        <fullName evidence="7">Multidrug resistance protein 3</fullName>
    </submittedName>
</protein>
<sequence length="458" mass="48496">MEQKNINKRLLKVSLITMITAVAFENLAATADLGAIGVHFHTTKSLALILSFFLVAEIVGVVALSELSKVRGPKLAVLVGSTLFQVGIVLVSLSPNITFLILMRGIQGLGGGAFGSVGYVIINDYFDTTERPKIFFAFSLAWVVPSLISPGISGYLAQNFGWQFPFLVVLPISLIATLVLALALPKRSKIKPRVLESNPLLRIVYATIFAASILAILLALDSIPRITPLLIIIPGIVFAGIAGKRLLPKVAFSQFPALRRIILLRVLTNFAFFGIDGFLPLALFRDRGYSLALAGSTLTLASLSWSAGSYLHSRFTKPNHRGTLFRRGIAIALIGVAMTGISLYFQGIGSWFILAGWTIAGLGMGISYVSLSVALLDVAPRDHLDESSSALALADTTGVSVGTGVAGGLIATALAIHGSRSISHGLAFDAIACLLIFVISLSIGKSIDHSASQPTSLA</sequence>
<proteinExistence type="predicted"/>